<gene>
    <name evidence="2" type="ORF">DEAC_c14360</name>
</gene>
<reference evidence="2 3" key="1">
    <citation type="submission" date="2015-06" db="EMBL/GenBank/DDBJ databases">
        <title>Draft genome of the moderately acidophilic sulfate reducer Candidatus Desulfosporosinus acididurans strain M1.</title>
        <authorList>
            <person name="Poehlein A."/>
            <person name="Petzsch P."/>
            <person name="Johnson B.D."/>
            <person name="Schloemann M."/>
            <person name="Daniel R."/>
            <person name="Muehling M."/>
        </authorList>
    </citation>
    <scope>NUCLEOTIDE SEQUENCE [LARGE SCALE GENOMIC DNA]</scope>
    <source>
        <strain evidence="2 3">M1</strain>
    </source>
</reference>
<protein>
    <submittedName>
        <fullName evidence="2">Uncharacterized protein</fullName>
    </submittedName>
</protein>
<dbReference type="EMBL" id="LDZY01000004">
    <property type="protein sequence ID" value="KLU66768.1"/>
    <property type="molecule type" value="Genomic_DNA"/>
</dbReference>
<keyword evidence="1" id="KW-0175">Coiled coil</keyword>
<feature type="coiled-coil region" evidence="1">
    <location>
        <begin position="24"/>
        <end position="54"/>
    </location>
</feature>
<keyword evidence="3" id="KW-1185">Reference proteome</keyword>
<dbReference type="PATRIC" id="fig|476652.3.peg.1473"/>
<accession>A0A0J1FUU3</accession>
<evidence type="ECO:0000256" key="1">
    <source>
        <dbReference type="SAM" id="Coils"/>
    </source>
</evidence>
<proteinExistence type="predicted"/>
<dbReference type="AlphaFoldDB" id="A0A0J1FUU3"/>
<organism evidence="2 3">
    <name type="scientific">Desulfosporosinus acididurans</name>
    <dbReference type="NCBI Taxonomy" id="476652"/>
    <lineage>
        <taxon>Bacteria</taxon>
        <taxon>Bacillati</taxon>
        <taxon>Bacillota</taxon>
        <taxon>Clostridia</taxon>
        <taxon>Eubacteriales</taxon>
        <taxon>Desulfitobacteriaceae</taxon>
        <taxon>Desulfosporosinus</taxon>
    </lineage>
</organism>
<dbReference type="STRING" id="476652.DEAC_c14360"/>
<sequence>MPSQRRCPHSGALIFDPTEDEKVLKKTIEDVASIKEENAELRQRIEQLEALVANKQ</sequence>
<name>A0A0J1FUU3_9FIRM</name>
<evidence type="ECO:0000313" key="3">
    <source>
        <dbReference type="Proteomes" id="UP000036356"/>
    </source>
</evidence>
<dbReference type="Proteomes" id="UP000036356">
    <property type="component" value="Unassembled WGS sequence"/>
</dbReference>
<comment type="caution">
    <text evidence="2">The sequence shown here is derived from an EMBL/GenBank/DDBJ whole genome shotgun (WGS) entry which is preliminary data.</text>
</comment>
<evidence type="ECO:0000313" key="2">
    <source>
        <dbReference type="EMBL" id="KLU66768.1"/>
    </source>
</evidence>
<dbReference type="RefSeq" id="WP_161796422.1">
    <property type="nucleotide sequence ID" value="NZ_LDZY01000004.1"/>
</dbReference>